<evidence type="ECO:0000313" key="7">
    <source>
        <dbReference type="Proteomes" id="UP000094243"/>
    </source>
</evidence>
<name>A0A1E3R5B5_9MYCO</name>
<dbReference type="PANTHER" id="PTHR24567">
    <property type="entry name" value="CRP FAMILY TRANSCRIPTIONAL REGULATORY PROTEIN"/>
    <property type="match status" value="1"/>
</dbReference>
<dbReference type="Proteomes" id="UP000094243">
    <property type="component" value="Unassembled WGS sequence"/>
</dbReference>
<dbReference type="InterPro" id="IPR000595">
    <property type="entry name" value="cNMP-bd_dom"/>
</dbReference>
<proteinExistence type="predicted"/>
<evidence type="ECO:0000259" key="5">
    <source>
        <dbReference type="PROSITE" id="PS51063"/>
    </source>
</evidence>
<dbReference type="PANTHER" id="PTHR24567:SF74">
    <property type="entry name" value="HTH-TYPE TRANSCRIPTIONAL REGULATOR ARCR"/>
    <property type="match status" value="1"/>
</dbReference>
<dbReference type="GO" id="GO:0005829">
    <property type="term" value="C:cytosol"/>
    <property type="evidence" value="ECO:0007669"/>
    <property type="project" value="TreeGrafter"/>
</dbReference>
<dbReference type="GO" id="GO:0003677">
    <property type="term" value="F:DNA binding"/>
    <property type="evidence" value="ECO:0007669"/>
    <property type="project" value="UniProtKB-KW"/>
</dbReference>
<dbReference type="Pfam" id="PF00027">
    <property type="entry name" value="cNMP_binding"/>
    <property type="match status" value="1"/>
</dbReference>
<gene>
    <name evidence="6" type="ORF">BHQ17_26680</name>
</gene>
<dbReference type="SMART" id="SM00100">
    <property type="entry name" value="cNMP"/>
    <property type="match status" value="1"/>
</dbReference>
<keyword evidence="7" id="KW-1185">Reference proteome</keyword>
<keyword evidence="2" id="KW-0238">DNA-binding</keyword>
<dbReference type="Pfam" id="PF13545">
    <property type="entry name" value="HTH_Crp_2"/>
    <property type="match status" value="1"/>
</dbReference>
<dbReference type="SUPFAM" id="SSF51206">
    <property type="entry name" value="cAMP-binding domain-like"/>
    <property type="match status" value="1"/>
</dbReference>
<dbReference type="SUPFAM" id="SSF46785">
    <property type="entry name" value="Winged helix' DNA-binding domain"/>
    <property type="match status" value="1"/>
</dbReference>
<organism evidence="6 7">
    <name type="scientific">Mycolicibacterium holsaticum</name>
    <dbReference type="NCBI Taxonomy" id="152142"/>
    <lineage>
        <taxon>Bacteria</taxon>
        <taxon>Bacillati</taxon>
        <taxon>Actinomycetota</taxon>
        <taxon>Actinomycetes</taxon>
        <taxon>Mycobacteriales</taxon>
        <taxon>Mycobacteriaceae</taxon>
        <taxon>Mycolicibacterium</taxon>
    </lineage>
</organism>
<dbReference type="InterPro" id="IPR018490">
    <property type="entry name" value="cNMP-bd_dom_sf"/>
</dbReference>
<dbReference type="GO" id="GO:0003700">
    <property type="term" value="F:DNA-binding transcription factor activity"/>
    <property type="evidence" value="ECO:0007669"/>
    <property type="project" value="TreeGrafter"/>
</dbReference>
<dbReference type="InterPro" id="IPR014710">
    <property type="entry name" value="RmlC-like_jellyroll"/>
</dbReference>
<dbReference type="SMART" id="SM00419">
    <property type="entry name" value="HTH_CRP"/>
    <property type="match status" value="1"/>
</dbReference>
<protein>
    <submittedName>
        <fullName evidence="6">Crp/Fnr family transcriptional regulator</fullName>
    </submittedName>
</protein>
<evidence type="ECO:0000259" key="4">
    <source>
        <dbReference type="PROSITE" id="PS50042"/>
    </source>
</evidence>
<dbReference type="AlphaFoldDB" id="A0A1E3R5B5"/>
<dbReference type="Gene3D" id="1.10.10.10">
    <property type="entry name" value="Winged helix-like DNA-binding domain superfamily/Winged helix DNA-binding domain"/>
    <property type="match status" value="1"/>
</dbReference>
<evidence type="ECO:0000256" key="1">
    <source>
        <dbReference type="ARBA" id="ARBA00023015"/>
    </source>
</evidence>
<accession>A0A1E3R5B5</accession>
<dbReference type="EMBL" id="MIGZ01000262">
    <property type="protein sequence ID" value="ODQ84597.1"/>
    <property type="molecule type" value="Genomic_DNA"/>
</dbReference>
<feature type="domain" description="HTH crp-type" evidence="5">
    <location>
        <begin position="146"/>
        <end position="219"/>
    </location>
</feature>
<dbReference type="InterPro" id="IPR036390">
    <property type="entry name" value="WH_DNA-bd_sf"/>
</dbReference>
<evidence type="ECO:0000256" key="3">
    <source>
        <dbReference type="ARBA" id="ARBA00023163"/>
    </source>
</evidence>
<dbReference type="CDD" id="cd00038">
    <property type="entry name" value="CAP_ED"/>
    <property type="match status" value="1"/>
</dbReference>
<dbReference type="Gene3D" id="2.60.120.10">
    <property type="entry name" value="Jelly Rolls"/>
    <property type="match status" value="1"/>
</dbReference>
<dbReference type="PRINTS" id="PR00103">
    <property type="entry name" value="CAMPKINASE"/>
</dbReference>
<evidence type="ECO:0000256" key="2">
    <source>
        <dbReference type="ARBA" id="ARBA00023125"/>
    </source>
</evidence>
<feature type="domain" description="Cyclic nucleotide-binding" evidence="4">
    <location>
        <begin position="12"/>
        <end position="115"/>
    </location>
</feature>
<keyword evidence="1" id="KW-0805">Transcription regulation</keyword>
<comment type="caution">
    <text evidence="6">The sequence shown here is derived from an EMBL/GenBank/DDBJ whole genome shotgun (WGS) entry which is preliminary data.</text>
</comment>
<evidence type="ECO:0000313" key="6">
    <source>
        <dbReference type="EMBL" id="ODQ84597.1"/>
    </source>
</evidence>
<dbReference type="FunFam" id="1.10.10.10:FF:000019">
    <property type="entry name" value="Crp/Fnr family transcriptional regulator"/>
    <property type="match status" value="1"/>
</dbReference>
<sequence>MAKAGGVGVTAILSALEPSSAAALAGQLRRVKFTRRQSIYCQGDSADRLYIITAGKVKLTRRTSNQREKLLAVLGPSDIFGELALLERKPRTSNAIALTDVWAESLDRSDLQMWLAGPHAIADHLLRLLSERLRQSNDSLSELTYIDVPGRVARALLRLADRFGEARRDGLRVRHDLTQEEIAQLVGASREAVNRALTDFTSRGWIRADGKSVLIRQPARLARRAHLPLKRQTTASTPR</sequence>
<dbReference type="InterPro" id="IPR012318">
    <property type="entry name" value="HTH_CRP"/>
</dbReference>
<dbReference type="InterPro" id="IPR036388">
    <property type="entry name" value="WH-like_DNA-bd_sf"/>
</dbReference>
<keyword evidence="3" id="KW-0804">Transcription</keyword>
<dbReference type="PROSITE" id="PS50042">
    <property type="entry name" value="CNMP_BINDING_3"/>
    <property type="match status" value="1"/>
</dbReference>
<dbReference type="InterPro" id="IPR050397">
    <property type="entry name" value="Env_Response_Regulators"/>
</dbReference>
<dbReference type="PROSITE" id="PS51063">
    <property type="entry name" value="HTH_CRP_2"/>
    <property type="match status" value="1"/>
</dbReference>
<reference evidence="7" key="1">
    <citation type="submission" date="2016-09" db="EMBL/GenBank/DDBJ databases">
        <authorList>
            <person name="Greninger A.L."/>
            <person name="Jerome K.R."/>
            <person name="Mcnair B."/>
            <person name="Wallis C."/>
            <person name="Fang F."/>
        </authorList>
    </citation>
    <scope>NUCLEOTIDE SEQUENCE [LARGE SCALE GENOMIC DNA]</scope>
    <source>
        <strain evidence="7">M7</strain>
    </source>
</reference>